<gene>
    <name evidence="1" type="ORF">DSO57_1007286</name>
</gene>
<accession>A0ACC2USD9</accession>
<keyword evidence="2" id="KW-1185">Reference proteome</keyword>
<proteinExistence type="predicted"/>
<reference evidence="1" key="1">
    <citation type="submission" date="2022-04" db="EMBL/GenBank/DDBJ databases">
        <title>Genome of the entomopathogenic fungus Entomophthora muscae.</title>
        <authorList>
            <person name="Elya C."/>
            <person name="Lovett B.R."/>
            <person name="Lee E."/>
            <person name="Macias A.M."/>
            <person name="Hajek A.E."/>
            <person name="De Bivort B.L."/>
            <person name="Kasson M.T."/>
            <person name="De Fine Licht H.H."/>
            <person name="Stajich J.E."/>
        </authorList>
    </citation>
    <scope>NUCLEOTIDE SEQUENCE</scope>
    <source>
        <strain evidence="1">Berkeley</strain>
    </source>
</reference>
<sequence>MVDWFRRVWVRRTGLTLLFILVWLVALLYTGYIFFTESNGVKWDGQDEVTGGAPKPIILHIDFVYRGFDPSIERASFDLKASVNETAYELSEKTKLIERTDESVVNIILDGKSHAVLMDEAEQIHSSF</sequence>
<organism evidence="1 2">
    <name type="scientific">Entomophthora muscae</name>
    <dbReference type="NCBI Taxonomy" id="34485"/>
    <lineage>
        <taxon>Eukaryota</taxon>
        <taxon>Fungi</taxon>
        <taxon>Fungi incertae sedis</taxon>
        <taxon>Zoopagomycota</taxon>
        <taxon>Entomophthoromycotina</taxon>
        <taxon>Entomophthoromycetes</taxon>
        <taxon>Entomophthorales</taxon>
        <taxon>Entomophthoraceae</taxon>
        <taxon>Entomophthora</taxon>
    </lineage>
</organism>
<comment type="caution">
    <text evidence="1">The sequence shown here is derived from an EMBL/GenBank/DDBJ whole genome shotgun (WGS) entry which is preliminary data.</text>
</comment>
<dbReference type="Proteomes" id="UP001165960">
    <property type="component" value="Unassembled WGS sequence"/>
</dbReference>
<protein>
    <submittedName>
        <fullName evidence="1">Uncharacterized protein</fullName>
    </submittedName>
</protein>
<dbReference type="EMBL" id="QTSX02000021">
    <property type="protein sequence ID" value="KAJ9089994.1"/>
    <property type="molecule type" value="Genomic_DNA"/>
</dbReference>
<evidence type="ECO:0000313" key="1">
    <source>
        <dbReference type="EMBL" id="KAJ9089994.1"/>
    </source>
</evidence>
<name>A0ACC2USD9_9FUNG</name>
<evidence type="ECO:0000313" key="2">
    <source>
        <dbReference type="Proteomes" id="UP001165960"/>
    </source>
</evidence>